<dbReference type="InterPro" id="IPR013740">
    <property type="entry name" value="Redoxin"/>
</dbReference>
<feature type="signal peptide" evidence="1">
    <location>
        <begin position="1"/>
        <end position="23"/>
    </location>
</feature>
<keyword evidence="1" id="KW-0732">Signal</keyword>
<comment type="caution">
    <text evidence="3">The sequence shown here is derived from an EMBL/GenBank/DDBJ whole genome shotgun (WGS) entry which is preliminary data.</text>
</comment>
<protein>
    <submittedName>
        <fullName evidence="3">TlpA disulfide reductase family protein</fullName>
    </submittedName>
</protein>
<sequence>MTRRIFLCFSSLLTLCWSLSASALKPGEPGFNFTLPSLTQSSKQQRLSDFRGNVVYLDFWASWCGPCRKSLPLLDQLHQQLVDQPFVVLGINLDDDPELGRRFLRELGIQFPNLSDASGSSYDNFGVSGMPTSFLIDQQGIVRWVHQGFTVNDMETIRPRITELLKESQ</sequence>
<organism evidence="3 4">
    <name type="scientific">Oceanobacter antarcticus</name>
    <dbReference type="NCBI Taxonomy" id="3133425"/>
    <lineage>
        <taxon>Bacteria</taxon>
        <taxon>Pseudomonadati</taxon>
        <taxon>Pseudomonadota</taxon>
        <taxon>Gammaproteobacteria</taxon>
        <taxon>Oceanospirillales</taxon>
        <taxon>Oceanospirillaceae</taxon>
        <taxon>Oceanobacter</taxon>
    </lineage>
</organism>
<dbReference type="PANTHER" id="PTHR42852:SF13">
    <property type="entry name" value="PROTEIN DIPZ"/>
    <property type="match status" value="1"/>
</dbReference>
<dbReference type="CDD" id="cd02966">
    <property type="entry name" value="TlpA_like_family"/>
    <property type="match status" value="1"/>
</dbReference>
<evidence type="ECO:0000313" key="4">
    <source>
        <dbReference type="Proteomes" id="UP001620597"/>
    </source>
</evidence>
<reference evidence="3 4" key="1">
    <citation type="submission" date="2024-03" db="EMBL/GenBank/DDBJ databases">
        <title>High-quality draft genome sequence of Oceanobacter sp. wDCs-4.</title>
        <authorList>
            <person name="Dong C."/>
        </authorList>
    </citation>
    <scope>NUCLEOTIDE SEQUENCE [LARGE SCALE GENOMIC DNA]</scope>
    <source>
        <strain evidence="4">wDCs-4</strain>
    </source>
</reference>
<dbReference type="Gene3D" id="3.40.30.10">
    <property type="entry name" value="Glutaredoxin"/>
    <property type="match status" value="1"/>
</dbReference>
<dbReference type="SUPFAM" id="SSF52833">
    <property type="entry name" value="Thioredoxin-like"/>
    <property type="match status" value="1"/>
</dbReference>
<dbReference type="RefSeq" id="WP_416206326.1">
    <property type="nucleotide sequence ID" value="NZ_JBBKTX010000015.1"/>
</dbReference>
<evidence type="ECO:0000313" key="3">
    <source>
        <dbReference type="EMBL" id="MFK4753265.1"/>
    </source>
</evidence>
<feature type="domain" description="Thioredoxin" evidence="2">
    <location>
        <begin position="24"/>
        <end position="166"/>
    </location>
</feature>
<dbReference type="InterPro" id="IPR036249">
    <property type="entry name" value="Thioredoxin-like_sf"/>
</dbReference>
<gene>
    <name evidence="3" type="ORF">WG929_12685</name>
</gene>
<dbReference type="InterPro" id="IPR013766">
    <property type="entry name" value="Thioredoxin_domain"/>
</dbReference>
<evidence type="ECO:0000256" key="1">
    <source>
        <dbReference type="SAM" id="SignalP"/>
    </source>
</evidence>
<accession>A0ABW8NKU6</accession>
<dbReference type="PANTHER" id="PTHR42852">
    <property type="entry name" value="THIOL:DISULFIDE INTERCHANGE PROTEIN DSBE"/>
    <property type="match status" value="1"/>
</dbReference>
<dbReference type="PROSITE" id="PS51352">
    <property type="entry name" value="THIOREDOXIN_2"/>
    <property type="match status" value="1"/>
</dbReference>
<name>A0ABW8NKU6_9GAMM</name>
<dbReference type="EMBL" id="JBBKTX010000015">
    <property type="protein sequence ID" value="MFK4753265.1"/>
    <property type="molecule type" value="Genomic_DNA"/>
</dbReference>
<evidence type="ECO:0000259" key="2">
    <source>
        <dbReference type="PROSITE" id="PS51352"/>
    </source>
</evidence>
<feature type="chain" id="PRO_5045341542" evidence="1">
    <location>
        <begin position="24"/>
        <end position="169"/>
    </location>
</feature>
<proteinExistence type="predicted"/>
<dbReference type="Proteomes" id="UP001620597">
    <property type="component" value="Unassembled WGS sequence"/>
</dbReference>
<keyword evidence="4" id="KW-1185">Reference proteome</keyword>
<dbReference type="InterPro" id="IPR050553">
    <property type="entry name" value="Thioredoxin_ResA/DsbE_sf"/>
</dbReference>
<dbReference type="Pfam" id="PF08534">
    <property type="entry name" value="Redoxin"/>
    <property type="match status" value="1"/>
</dbReference>